<dbReference type="RefSeq" id="WP_060740009.1">
    <property type="nucleotide sequence ID" value="NZ_CP012831.1"/>
</dbReference>
<proteinExistence type="predicted"/>
<evidence type="ECO:0000313" key="2">
    <source>
        <dbReference type="Proteomes" id="UP000059425"/>
    </source>
</evidence>
<gene>
    <name evidence="1" type="ORF">AO356_12215</name>
</gene>
<protein>
    <submittedName>
        <fullName evidence="1">Uncharacterized protein</fullName>
    </submittedName>
</protein>
<accession>A0A0N9W7T2</accession>
<reference evidence="1 2" key="2">
    <citation type="journal article" date="2018" name="Nature">
        <title>Mutant phenotypes for thousands of bacterial genes of unknown function.</title>
        <authorList>
            <person name="Price M.N."/>
            <person name="Wetmore K.M."/>
            <person name="Waters R.J."/>
            <person name="Callaghan M."/>
            <person name="Ray J."/>
            <person name="Liu H."/>
            <person name="Kuehl J.V."/>
            <person name="Melnyk R.A."/>
            <person name="Lamson J.S."/>
            <person name="Suh Y."/>
            <person name="Carlson H.K."/>
            <person name="Esquivel Z."/>
            <person name="Sadeeshkumar H."/>
            <person name="Chakraborty R."/>
            <person name="Zane G.M."/>
            <person name="Rubin B.E."/>
            <person name="Wall J.D."/>
            <person name="Visel A."/>
            <person name="Bristow J."/>
            <person name="Blow M.J."/>
            <person name="Arkin A.P."/>
            <person name="Deutschbauer A.M."/>
        </authorList>
    </citation>
    <scope>NUCLEOTIDE SEQUENCE [LARGE SCALE GENOMIC DNA]</scope>
    <source>
        <strain evidence="1 2">FW300-N2C3</strain>
    </source>
</reference>
<sequence>MIDFAADIKSKHSIANILLQDNISTYMNELYEHHKVEIKSYTLPDGETRTAYVIDSTLTLSTLPDGTIFSIGCNARYTGLYQNTLSTGMRFDQIKKLTERQRIFNGVIILNEDFGFCYVLPTPYDEIADSIENIPSTLTLDEIYISDFSSWLHKPQ</sequence>
<name>A0A0N9W7T2_PSEFL</name>
<dbReference type="Proteomes" id="UP000059425">
    <property type="component" value="Chromosome"/>
</dbReference>
<organism evidence="1 2">
    <name type="scientific">Pseudomonas fluorescens</name>
    <dbReference type="NCBI Taxonomy" id="294"/>
    <lineage>
        <taxon>Bacteria</taxon>
        <taxon>Pseudomonadati</taxon>
        <taxon>Pseudomonadota</taxon>
        <taxon>Gammaproteobacteria</taxon>
        <taxon>Pseudomonadales</taxon>
        <taxon>Pseudomonadaceae</taxon>
        <taxon>Pseudomonas</taxon>
    </lineage>
</organism>
<reference evidence="2" key="1">
    <citation type="submission" date="2015-09" db="EMBL/GenBank/DDBJ databases">
        <title>Whole genome sequence of Pseudomonas fluorescens FW300-N2C3.</title>
        <authorList>
            <person name="Ray J."/>
            <person name="Melnyk R."/>
            <person name="Deutschbauer A."/>
        </authorList>
    </citation>
    <scope>NUCLEOTIDE SEQUENCE [LARGE SCALE GENOMIC DNA]</scope>
    <source>
        <strain evidence="2">FW300-N2C3</strain>
    </source>
</reference>
<dbReference type="EMBL" id="CP012831">
    <property type="protein sequence ID" value="ALI07547.1"/>
    <property type="molecule type" value="Genomic_DNA"/>
</dbReference>
<evidence type="ECO:0000313" key="1">
    <source>
        <dbReference type="EMBL" id="ALI07547.1"/>
    </source>
</evidence>
<dbReference type="AlphaFoldDB" id="A0A0N9W7T2"/>
<dbReference type="OrthoDB" id="2595999at2"/>